<evidence type="ECO:0000256" key="1">
    <source>
        <dbReference type="SAM" id="MobiDB-lite"/>
    </source>
</evidence>
<evidence type="ECO:0000313" key="2">
    <source>
        <dbReference type="EMBL" id="KDP34604.1"/>
    </source>
</evidence>
<protein>
    <submittedName>
        <fullName evidence="2">Uncharacterized protein</fullName>
    </submittedName>
</protein>
<organism evidence="2 3">
    <name type="scientific">Jatropha curcas</name>
    <name type="common">Barbados nut</name>
    <dbReference type="NCBI Taxonomy" id="180498"/>
    <lineage>
        <taxon>Eukaryota</taxon>
        <taxon>Viridiplantae</taxon>
        <taxon>Streptophyta</taxon>
        <taxon>Embryophyta</taxon>
        <taxon>Tracheophyta</taxon>
        <taxon>Spermatophyta</taxon>
        <taxon>Magnoliopsida</taxon>
        <taxon>eudicotyledons</taxon>
        <taxon>Gunneridae</taxon>
        <taxon>Pentapetalae</taxon>
        <taxon>rosids</taxon>
        <taxon>fabids</taxon>
        <taxon>Malpighiales</taxon>
        <taxon>Euphorbiaceae</taxon>
        <taxon>Crotonoideae</taxon>
        <taxon>Jatropheae</taxon>
        <taxon>Jatropha</taxon>
    </lineage>
</organism>
<feature type="compositionally biased region" description="Basic and acidic residues" evidence="1">
    <location>
        <begin position="36"/>
        <end position="61"/>
    </location>
</feature>
<dbReference type="Proteomes" id="UP000027138">
    <property type="component" value="Unassembled WGS sequence"/>
</dbReference>
<sequence length="170" mass="19815">MEEILDPALAPRSNKENAQVASATRGCARNLHPKKASRERDINIRRRESRPESQKHLEQKSRAHLPSARARASTFERQKVCQRSSRARLPYARARKELLRGRRLWSKSREHDLYKRERESRFPEDVIDALSSEDHIFPCKGRDAYQEKSLQTPLGQPITTKTTITLLLYK</sequence>
<keyword evidence="3" id="KW-1185">Reference proteome</keyword>
<feature type="region of interest" description="Disordered" evidence="1">
    <location>
        <begin position="1"/>
        <end position="79"/>
    </location>
</feature>
<accession>A0A067KS00</accession>
<reference evidence="2 3" key="1">
    <citation type="journal article" date="2014" name="PLoS ONE">
        <title>Global Analysis of Gene Expression Profiles in Physic Nut (Jatropha curcas L.) Seedlings Exposed to Salt Stress.</title>
        <authorList>
            <person name="Zhang L."/>
            <person name="Zhang C."/>
            <person name="Wu P."/>
            <person name="Chen Y."/>
            <person name="Li M."/>
            <person name="Jiang H."/>
            <person name="Wu G."/>
        </authorList>
    </citation>
    <scope>NUCLEOTIDE SEQUENCE [LARGE SCALE GENOMIC DNA]</scope>
    <source>
        <strain evidence="3">cv. GZQX0401</strain>
        <tissue evidence="2">Young leaves</tissue>
    </source>
</reference>
<gene>
    <name evidence="2" type="ORF">JCGZ_12638</name>
</gene>
<proteinExistence type="predicted"/>
<name>A0A067KS00_JATCU</name>
<dbReference type="AlphaFoldDB" id="A0A067KS00"/>
<dbReference type="EMBL" id="KK914520">
    <property type="protein sequence ID" value="KDP34604.1"/>
    <property type="molecule type" value="Genomic_DNA"/>
</dbReference>
<evidence type="ECO:0000313" key="3">
    <source>
        <dbReference type="Proteomes" id="UP000027138"/>
    </source>
</evidence>